<dbReference type="GO" id="GO:0003677">
    <property type="term" value="F:DNA binding"/>
    <property type="evidence" value="ECO:0007669"/>
    <property type="project" value="InterPro"/>
</dbReference>
<dbReference type="PROSITE" id="PS51736">
    <property type="entry name" value="RECOMBINASES_3"/>
    <property type="match status" value="1"/>
</dbReference>
<dbReference type="EMBL" id="CBTB010000098">
    <property type="protein sequence ID" value="CDH32072.1"/>
    <property type="molecule type" value="Genomic_DNA"/>
</dbReference>
<organism evidence="2 3">
    <name type="scientific">Xenorhabdus bovienii str. Intermedium</name>
    <dbReference type="NCBI Taxonomy" id="1379677"/>
    <lineage>
        <taxon>Bacteria</taxon>
        <taxon>Pseudomonadati</taxon>
        <taxon>Pseudomonadota</taxon>
        <taxon>Gammaproteobacteria</taxon>
        <taxon>Enterobacterales</taxon>
        <taxon>Morganellaceae</taxon>
        <taxon>Xenorhabdus</taxon>
    </lineage>
</organism>
<accession>A0A077Q7A8</accession>
<gene>
    <name evidence="2" type="ORF">XBI1_1870038</name>
</gene>
<proteinExistence type="predicted"/>
<comment type="caution">
    <text evidence="2">The sequence shown here is derived from an EMBL/GenBank/DDBJ whole genome shotgun (WGS) entry which is preliminary data.</text>
</comment>
<evidence type="ECO:0000259" key="1">
    <source>
        <dbReference type="PROSITE" id="PS51736"/>
    </source>
</evidence>
<reference evidence="2" key="1">
    <citation type="submission" date="2013-07" db="EMBL/GenBank/DDBJ databases">
        <title>Sub-species coevolution in mutualistic symbiosis.</title>
        <authorList>
            <person name="Murfin K."/>
            <person name="Klassen J."/>
            <person name="Lee M."/>
            <person name="Forst S."/>
            <person name="Stock P."/>
            <person name="Goodrich-Blair H."/>
        </authorList>
    </citation>
    <scope>NUCLEOTIDE SEQUENCE [LARGE SCALE GENOMIC DNA]</scope>
    <source>
        <strain evidence="2">Intermedium</strain>
    </source>
</reference>
<dbReference type="Pfam" id="PF00239">
    <property type="entry name" value="Resolvase"/>
    <property type="match status" value="1"/>
</dbReference>
<dbReference type="GO" id="GO:0000150">
    <property type="term" value="F:DNA strand exchange activity"/>
    <property type="evidence" value="ECO:0007669"/>
    <property type="project" value="InterPro"/>
</dbReference>
<dbReference type="InterPro" id="IPR006119">
    <property type="entry name" value="Resolv_N"/>
</dbReference>
<protein>
    <recommendedName>
        <fullName evidence="1">Resolvase/invertase-type recombinase catalytic domain-containing protein</fullName>
    </recommendedName>
</protein>
<dbReference type="Proteomes" id="UP000028480">
    <property type="component" value="Unassembled WGS sequence"/>
</dbReference>
<name>A0A077Q7A8_XENBV</name>
<evidence type="ECO:0000313" key="2">
    <source>
        <dbReference type="EMBL" id="CDH32072.1"/>
    </source>
</evidence>
<evidence type="ECO:0000313" key="3">
    <source>
        <dbReference type="Proteomes" id="UP000028480"/>
    </source>
</evidence>
<dbReference type="AlphaFoldDB" id="A0A077Q7A8"/>
<feature type="domain" description="Resolvase/invertase-type recombinase catalytic" evidence="1">
    <location>
        <begin position="1"/>
        <end position="31"/>
    </location>
</feature>
<dbReference type="HOGENOM" id="CLU_3049407_0_0_6"/>
<sequence>MMQIVGSFAEFERAMLHERTKNGLEAARKHKKERAPIRCPLVCILQLAVVLAAF</sequence>